<dbReference type="SUPFAM" id="SSF56219">
    <property type="entry name" value="DNase I-like"/>
    <property type="match status" value="1"/>
</dbReference>
<dbReference type="GO" id="GO:0003824">
    <property type="term" value="F:catalytic activity"/>
    <property type="evidence" value="ECO:0007669"/>
    <property type="project" value="InterPro"/>
</dbReference>
<dbReference type="OrthoDB" id="5989635at2759"/>
<dbReference type="InterPro" id="IPR005135">
    <property type="entry name" value="Endo/exonuclease/phosphatase"/>
</dbReference>
<dbReference type="InParanoid" id="A0A7M7PB92"/>
<dbReference type="Pfam" id="PF14529">
    <property type="entry name" value="Exo_endo_phos_2"/>
    <property type="match status" value="1"/>
</dbReference>
<evidence type="ECO:0000313" key="3">
    <source>
        <dbReference type="EnsemblMetazoa" id="XP_030849133"/>
    </source>
</evidence>
<evidence type="ECO:0000259" key="2">
    <source>
        <dbReference type="Pfam" id="PF14529"/>
    </source>
</evidence>
<name>A0A7M7PB92_STRPU</name>
<feature type="domain" description="Endonuclease/exonuclease/phosphatase" evidence="2">
    <location>
        <begin position="295"/>
        <end position="433"/>
    </location>
</feature>
<reference evidence="3" key="2">
    <citation type="submission" date="2021-01" db="UniProtKB">
        <authorList>
            <consortium name="EnsemblMetazoa"/>
        </authorList>
    </citation>
    <scope>IDENTIFICATION</scope>
</reference>
<dbReference type="EnsemblMetazoa" id="XM_030993273">
    <property type="protein sequence ID" value="XP_030849133"/>
    <property type="gene ID" value="LOC115927413"/>
</dbReference>
<evidence type="ECO:0000256" key="1">
    <source>
        <dbReference type="SAM" id="MobiDB-lite"/>
    </source>
</evidence>
<dbReference type="KEGG" id="spu:115927413"/>
<dbReference type="AlphaFoldDB" id="A0A7M7PB92"/>
<dbReference type="RefSeq" id="XP_030849133.1">
    <property type="nucleotide sequence ID" value="XM_030993273.1"/>
</dbReference>
<dbReference type="Proteomes" id="UP000007110">
    <property type="component" value="Unassembled WGS sequence"/>
</dbReference>
<evidence type="ECO:0000313" key="4">
    <source>
        <dbReference type="Proteomes" id="UP000007110"/>
    </source>
</evidence>
<dbReference type="PANTHER" id="PTHR33395">
    <property type="entry name" value="TRANSCRIPTASE, PUTATIVE-RELATED-RELATED"/>
    <property type="match status" value="1"/>
</dbReference>
<keyword evidence="4" id="KW-1185">Reference proteome</keyword>
<organism evidence="3 4">
    <name type="scientific">Strongylocentrotus purpuratus</name>
    <name type="common">Purple sea urchin</name>
    <dbReference type="NCBI Taxonomy" id="7668"/>
    <lineage>
        <taxon>Eukaryota</taxon>
        <taxon>Metazoa</taxon>
        <taxon>Echinodermata</taxon>
        <taxon>Eleutherozoa</taxon>
        <taxon>Echinozoa</taxon>
        <taxon>Echinoidea</taxon>
        <taxon>Euechinoidea</taxon>
        <taxon>Echinacea</taxon>
        <taxon>Camarodonta</taxon>
        <taxon>Echinidea</taxon>
        <taxon>Strongylocentrotidae</taxon>
        <taxon>Strongylocentrotus</taxon>
    </lineage>
</organism>
<dbReference type="PANTHER" id="PTHR33395:SF22">
    <property type="entry name" value="REVERSE TRANSCRIPTASE DOMAIN-CONTAINING PROTEIN"/>
    <property type="match status" value="1"/>
</dbReference>
<dbReference type="InterPro" id="IPR036691">
    <property type="entry name" value="Endo/exonu/phosph_ase_sf"/>
</dbReference>
<feature type="compositionally biased region" description="Polar residues" evidence="1">
    <location>
        <begin position="141"/>
        <end position="151"/>
    </location>
</feature>
<feature type="region of interest" description="Disordered" evidence="1">
    <location>
        <begin position="125"/>
        <end position="151"/>
    </location>
</feature>
<sequence>MGWRKRWKPKDIFLLPKTYQNQNYFPDKERQETLAKDGYGSCSNGDGIDRSWTIDQLAHEIKGCFPNLKDELTTGIEFARLMPNSQKIRVHNLAEVATVADLEKRHGVDGRGILVILLKGSNTSLNTAPKESRGKRRINLGNKSPTKPQIPQNQVQNELKTVAQLEGIKITHLNCQSLCNKKDKLKGLALSTDIDVLTVSETCMGPNHSTDSFNIPGYTIMARKDGSPKCTSKYRGGVMTYVKKDLAKLAKECNIGLEEGLEAVCVVIELDKEGPSPRLANQANSGACKMKARLKIINVYVPPGTRDQIALLKKLQKSMDNLKAADKHCKQSCSCETNYVILGDFNCDRETLKTCKSMTSVKGDKIKALDKLESSHGLSQLITEPTRVATRKEKGQDTYKTTETLLDLVYTDDPASVRGSGVVHTTMSDHYMVYCALGPAM</sequence>
<accession>A0A7M7PB92</accession>
<reference evidence="4" key="1">
    <citation type="submission" date="2015-02" db="EMBL/GenBank/DDBJ databases">
        <title>Genome sequencing for Strongylocentrotus purpuratus.</title>
        <authorList>
            <person name="Murali S."/>
            <person name="Liu Y."/>
            <person name="Vee V."/>
            <person name="English A."/>
            <person name="Wang M."/>
            <person name="Skinner E."/>
            <person name="Han Y."/>
            <person name="Muzny D.M."/>
            <person name="Worley K.C."/>
            <person name="Gibbs R.A."/>
        </authorList>
    </citation>
    <scope>NUCLEOTIDE SEQUENCE</scope>
</reference>
<dbReference type="GeneID" id="115927413"/>
<dbReference type="Gene3D" id="3.60.10.10">
    <property type="entry name" value="Endonuclease/exonuclease/phosphatase"/>
    <property type="match status" value="1"/>
</dbReference>
<proteinExistence type="predicted"/>
<protein>
    <recommendedName>
        <fullName evidence="2">Endonuclease/exonuclease/phosphatase domain-containing protein</fullName>
    </recommendedName>
</protein>